<evidence type="ECO:0000313" key="2">
    <source>
        <dbReference type="Proteomes" id="UP000326725"/>
    </source>
</evidence>
<dbReference type="Proteomes" id="UP000326725">
    <property type="component" value="Unassembled WGS sequence"/>
</dbReference>
<reference evidence="1 2" key="1">
    <citation type="submission" date="2019-09" db="EMBL/GenBank/DDBJ databases">
        <authorList>
            <person name="Criscuolo A."/>
        </authorList>
    </citation>
    <scope>NUCLEOTIDE SEQUENCE [LARGE SCALE GENOMIC DNA]</scope>
    <source>
        <strain evidence="2">3(2)</strain>
    </source>
</reference>
<proteinExistence type="predicted"/>
<protein>
    <recommendedName>
        <fullName evidence="3">DUF3168 domain-containing protein</fullName>
    </recommendedName>
</protein>
<keyword evidence="2" id="KW-1185">Reference proteome</keyword>
<dbReference type="RefSeq" id="WP_151444293.1">
    <property type="nucleotide sequence ID" value="NZ_CABVOU010000039.1"/>
</dbReference>
<sequence length="148" mass="16049">MSTPKSTQVVAKLLERLAAISTANGYFTDLAHIESDAPQVDIQHDTSLPVLHLRNLENAITSVVAGGARSEQRTLQIDAYLKGGAGARQRQDALLDDLYRALYTGEKIKLDRLAVEISTGVAALDDADLGSRIVPIYLPVTITYTSER</sequence>
<dbReference type="AlphaFoldDB" id="A0A5K1I8X1"/>
<evidence type="ECO:0000313" key="1">
    <source>
        <dbReference type="EMBL" id="VVZ96508.1"/>
    </source>
</evidence>
<name>A0A5K1I8X1_9GAMM</name>
<accession>A0A5K1I8X1</accession>
<gene>
    <name evidence="1" type="ORF">HALO32_02609</name>
</gene>
<dbReference type="EMBL" id="CABVOU010000039">
    <property type="protein sequence ID" value="VVZ96508.1"/>
    <property type="molecule type" value="Genomic_DNA"/>
</dbReference>
<evidence type="ECO:0008006" key="3">
    <source>
        <dbReference type="Google" id="ProtNLM"/>
    </source>
</evidence>
<organism evidence="1 2">
    <name type="scientific">Halomonas lysinitropha</name>
    <dbReference type="NCBI Taxonomy" id="2607506"/>
    <lineage>
        <taxon>Bacteria</taxon>
        <taxon>Pseudomonadati</taxon>
        <taxon>Pseudomonadota</taxon>
        <taxon>Gammaproteobacteria</taxon>
        <taxon>Oceanospirillales</taxon>
        <taxon>Halomonadaceae</taxon>
        <taxon>Halomonas</taxon>
    </lineage>
</organism>